<dbReference type="Proteomes" id="UP001187192">
    <property type="component" value="Unassembled WGS sequence"/>
</dbReference>
<accession>A0AA88J163</accession>
<name>A0AA88J163_FICCA</name>
<dbReference type="AlphaFoldDB" id="A0AA88J163"/>
<dbReference type="EMBL" id="BTGU01000130">
    <property type="protein sequence ID" value="GMN62508.1"/>
    <property type="molecule type" value="Genomic_DNA"/>
</dbReference>
<reference evidence="1" key="1">
    <citation type="submission" date="2023-07" db="EMBL/GenBank/DDBJ databases">
        <title>draft genome sequence of fig (Ficus carica).</title>
        <authorList>
            <person name="Takahashi T."/>
            <person name="Nishimura K."/>
        </authorList>
    </citation>
    <scope>NUCLEOTIDE SEQUENCE</scope>
</reference>
<comment type="caution">
    <text evidence="1">The sequence shown here is derived from an EMBL/GenBank/DDBJ whole genome shotgun (WGS) entry which is preliminary data.</text>
</comment>
<sequence>MDPSLKSDDALYICLRSDNGNILGLQPEAEDICRKFLRVLRNSLPHDYHPCGALFLGFRVFSLGGDSEVIAIDEVGLARGLWCKRIPAVSTLLGEAFAAITKLAVELACVEI</sequence>
<protein>
    <submittedName>
        <fullName evidence="1">Uncharacterized protein</fullName>
    </submittedName>
</protein>
<organism evidence="1 2">
    <name type="scientific">Ficus carica</name>
    <name type="common">Common fig</name>
    <dbReference type="NCBI Taxonomy" id="3494"/>
    <lineage>
        <taxon>Eukaryota</taxon>
        <taxon>Viridiplantae</taxon>
        <taxon>Streptophyta</taxon>
        <taxon>Embryophyta</taxon>
        <taxon>Tracheophyta</taxon>
        <taxon>Spermatophyta</taxon>
        <taxon>Magnoliopsida</taxon>
        <taxon>eudicotyledons</taxon>
        <taxon>Gunneridae</taxon>
        <taxon>Pentapetalae</taxon>
        <taxon>rosids</taxon>
        <taxon>fabids</taxon>
        <taxon>Rosales</taxon>
        <taxon>Moraceae</taxon>
        <taxon>Ficeae</taxon>
        <taxon>Ficus</taxon>
    </lineage>
</organism>
<evidence type="ECO:0000313" key="2">
    <source>
        <dbReference type="Proteomes" id="UP001187192"/>
    </source>
</evidence>
<gene>
    <name evidence="1" type="ORF">TIFTF001_031581</name>
</gene>
<evidence type="ECO:0000313" key="1">
    <source>
        <dbReference type="EMBL" id="GMN62508.1"/>
    </source>
</evidence>
<keyword evidence="2" id="KW-1185">Reference proteome</keyword>
<proteinExistence type="predicted"/>